<evidence type="ECO:0000313" key="2">
    <source>
        <dbReference type="EMBL" id="CAB4140596.1"/>
    </source>
</evidence>
<keyword evidence="1" id="KW-0175">Coiled coil</keyword>
<reference evidence="2" key="1">
    <citation type="submission" date="2020-04" db="EMBL/GenBank/DDBJ databases">
        <authorList>
            <person name="Chiriac C."/>
            <person name="Salcher M."/>
            <person name="Ghai R."/>
            <person name="Kavagutti S V."/>
        </authorList>
    </citation>
    <scope>NUCLEOTIDE SEQUENCE</scope>
</reference>
<protein>
    <submittedName>
        <fullName evidence="2">Uncharacterized protein</fullName>
    </submittedName>
</protein>
<gene>
    <name evidence="2" type="ORF">UFOVP398_54</name>
</gene>
<name>A0A6J5M627_9CAUD</name>
<organism evidence="2">
    <name type="scientific">uncultured Caudovirales phage</name>
    <dbReference type="NCBI Taxonomy" id="2100421"/>
    <lineage>
        <taxon>Viruses</taxon>
        <taxon>Duplodnaviria</taxon>
        <taxon>Heunggongvirae</taxon>
        <taxon>Uroviricota</taxon>
        <taxon>Caudoviricetes</taxon>
        <taxon>Peduoviridae</taxon>
        <taxon>Maltschvirus</taxon>
        <taxon>Maltschvirus maltsch</taxon>
    </lineage>
</organism>
<proteinExistence type="predicted"/>
<dbReference type="EMBL" id="LR796376">
    <property type="protein sequence ID" value="CAB4140596.1"/>
    <property type="molecule type" value="Genomic_DNA"/>
</dbReference>
<feature type="coiled-coil region" evidence="1">
    <location>
        <begin position="108"/>
        <end position="142"/>
    </location>
</feature>
<accession>A0A6J5M627</accession>
<evidence type="ECO:0000256" key="1">
    <source>
        <dbReference type="SAM" id="Coils"/>
    </source>
</evidence>
<sequence>MIDNATLIQILQSRLACRPAIDWLEQRNSDEMWEQCERPDWLLWWAAPYVPRTQLVWVACQCARLALPHVTAGDIRPLKAIETAEAWTRGEATLEEVESAAGAAYDAYDDADAAYDAAAAELDDLTEQVKRLKQEQIETDGTDFAHREWWRGYDDAFNHTCLDLQEMLDGKDNGVGTCNEPWETLRRRVLALRQDALAEQVRVMREALEAVKSRWSKWPPLTESTAHSVHLGEIIATTESALALTPTAAELQAKANAEKAAAWDATMADFKTGEMSTSLVHERMMARDYALRAAREASDESK</sequence>